<gene>
    <name evidence="8" type="ORF">CRE_30602</name>
</gene>
<keyword evidence="5" id="KW-0539">Nucleus</keyword>
<proteinExistence type="predicted"/>
<feature type="region of interest" description="Disordered" evidence="6">
    <location>
        <begin position="146"/>
        <end position="168"/>
    </location>
</feature>
<evidence type="ECO:0000256" key="5">
    <source>
        <dbReference type="ARBA" id="ARBA00023242"/>
    </source>
</evidence>
<feature type="region of interest" description="Disordered" evidence="6">
    <location>
        <begin position="1"/>
        <end position="27"/>
    </location>
</feature>
<evidence type="ECO:0000313" key="8">
    <source>
        <dbReference type="EMBL" id="EFO90203.1"/>
    </source>
</evidence>
<dbReference type="HOGENOM" id="CLU_1588040_0_0_1"/>
<dbReference type="Proteomes" id="UP000008281">
    <property type="component" value="Unassembled WGS sequence"/>
</dbReference>
<organism evidence="9">
    <name type="scientific">Caenorhabditis remanei</name>
    <name type="common">Caenorhabditis vulgaris</name>
    <dbReference type="NCBI Taxonomy" id="31234"/>
    <lineage>
        <taxon>Eukaryota</taxon>
        <taxon>Metazoa</taxon>
        <taxon>Ecdysozoa</taxon>
        <taxon>Nematoda</taxon>
        <taxon>Chromadorea</taxon>
        <taxon>Rhabditida</taxon>
        <taxon>Rhabditina</taxon>
        <taxon>Rhabditomorpha</taxon>
        <taxon>Rhabditoidea</taxon>
        <taxon>Rhabditidae</taxon>
        <taxon>Peloderinae</taxon>
        <taxon>Caenorhabditis</taxon>
    </lineage>
</organism>
<comment type="subcellular location">
    <subcellularLocation>
        <location evidence="1">Nucleus</location>
    </subcellularLocation>
</comment>
<protein>
    <recommendedName>
        <fullName evidence="7">BHLH domain-containing protein</fullName>
    </recommendedName>
</protein>
<dbReference type="EMBL" id="DS269968">
    <property type="protein sequence ID" value="EFO90203.1"/>
    <property type="molecule type" value="Genomic_DNA"/>
</dbReference>
<evidence type="ECO:0000256" key="3">
    <source>
        <dbReference type="ARBA" id="ARBA00023125"/>
    </source>
</evidence>
<sequence length="168" mass="19152">MPSFLYSDTEIESDGGGSRFQTNKNKPLMEKKRRARINKSLSQLKQILIQDGHKNSAQHAKWEKADILEMTVEYLHQMRSSQACLSSPSTSCNPTPPQIPTPPEEKPIQMTPLIPTFMNPVMQQYMAFQQLAQLSMYSQIMNNPIGYRENDSSTKVESINSKQEEKSI</sequence>
<evidence type="ECO:0000256" key="2">
    <source>
        <dbReference type="ARBA" id="ARBA00023015"/>
    </source>
</evidence>
<keyword evidence="4" id="KW-0804">Transcription</keyword>
<keyword evidence="3" id="KW-0238">DNA-binding</keyword>
<dbReference type="OMA" id="YVAYQQL"/>
<evidence type="ECO:0000313" key="9">
    <source>
        <dbReference type="Proteomes" id="UP000008281"/>
    </source>
</evidence>
<dbReference type="Gene3D" id="4.10.280.10">
    <property type="entry name" value="Helix-loop-helix DNA-binding domain"/>
    <property type="match status" value="1"/>
</dbReference>
<evidence type="ECO:0000259" key="7">
    <source>
        <dbReference type="PROSITE" id="PS50888"/>
    </source>
</evidence>
<dbReference type="FunCoup" id="E3NSH9">
    <property type="interactions" value="77"/>
</dbReference>
<dbReference type="InParanoid" id="E3NSH9"/>
<dbReference type="CDD" id="cd11410">
    <property type="entry name" value="bHLH_O_HES"/>
    <property type="match status" value="1"/>
</dbReference>
<reference evidence="8" key="1">
    <citation type="submission" date="2007-07" db="EMBL/GenBank/DDBJ databases">
        <title>PCAP assembly of the Caenorhabditis remanei genome.</title>
        <authorList>
            <consortium name="The Caenorhabditis remanei Sequencing Consortium"/>
            <person name="Wilson R.K."/>
        </authorList>
    </citation>
    <scope>NUCLEOTIDE SEQUENCE [LARGE SCALE GENOMIC DNA]</scope>
    <source>
        <strain evidence="8">PB4641</strain>
    </source>
</reference>
<dbReference type="AlphaFoldDB" id="E3NSH9"/>
<dbReference type="InterPro" id="IPR011598">
    <property type="entry name" value="bHLH_dom"/>
</dbReference>
<dbReference type="GO" id="GO:0046983">
    <property type="term" value="F:protein dimerization activity"/>
    <property type="evidence" value="ECO:0007669"/>
    <property type="project" value="InterPro"/>
</dbReference>
<accession>E3NSH9</accession>
<keyword evidence="9" id="KW-1185">Reference proteome</keyword>
<feature type="domain" description="BHLH" evidence="7">
    <location>
        <begin position="21"/>
        <end position="78"/>
    </location>
</feature>
<dbReference type="SUPFAM" id="SSF47459">
    <property type="entry name" value="HLH, helix-loop-helix DNA-binding domain"/>
    <property type="match status" value="1"/>
</dbReference>
<dbReference type="FunFam" id="4.10.280.10:FF:000009">
    <property type="entry name" value="Transcription factor HES-1"/>
    <property type="match status" value="1"/>
</dbReference>
<dbReference type="GO" id="GO:0005634">
    <property type="term" value="C:nucleus"/>
    <property type="evidence" value="ECO:0007669"/>
    <property type="project" value="UniProtKB-SubCell"/>
</dbReference>
<dbReference type="Pfam" id="PF00010">
    <property type="entry name" value="HLH"/>
    <property type="match status" value="1"/>
</dbReference>
<dbReference type="InterPro" id="IPR050370">
    <property type="entry name" value="HES_HEY"/>
</dbReference>
<dbReference type="STRING" id="31234.E3NSH9"/>
<dbReference type="PANTHER" id="PTHR10985">
    <property type="entry name" value="BASIC HELIX-LOOP-HELIX TRANSCRIPTION FACTOR, HES-RELATED"/>
    <property type="match status" value="1"/>
</dbReference>
<keyword evidence="2" id="KW-0805">Transcription regulation</keyword>
<dbReference type="GO" id="GO:0003677">
    <property type="term" value="F:DNA binding"/>
    <property type="evidence" value="ECO:0007669"/>
    <property type="project" value="UniProtKB-KW"/>
</dbReference>
<dbReference type="PROSITE" id="PS50888">
    <property type="entry name" value="BHLH"/>
    <property type="match status" value="1"/>
</dbReference>
<dbReference type="eggNOG" id="KOG4304">
    <property type="taxonomic scope" value="Eukaryota"/>
</dbReference>
<dbReference type="OrthoDB" id="6085656at2759"/>
<evidence type="ECO:0000256" key="4">
    <source>
        <dbReference type="ARBA" id="ARBA00023163"/>
    </source>
</evidence>
<evidence type="ECO:0000256" key="6">
    <source>
        <dbReference type="SAM" id="MobiDB-lite"/>
    </source>
</evidence>
<dbReference type="InterPro" id="IPR036638">
    <property type="entry name" value="HLH_DNA-bd_sf"/>
</dbReference>
<name>E3NSH9_CAERE</name>
<dbReference type="SMART" id="SM00353">
    <property type="entry name" value="HLH"/>
    <property type="match status" value="1"/>
</dbReference>
<evidence type="ECO:0000256" key="1">
    <source>
        <dbReference type="ARBA" id="ARBA00004123"/>
    </source>
</evidence>